<dbReference type="Gene3D" id="1.20.120.450">
    <property type="entry name" value="dinb family like domain"/>
    <property type="match status" value="1"/>
</dbReference>
<feature type="domain" description="DinB-like" evidence="1">
    <location>
        <begin position="13"/>
        <end position="149"/>
    </location>
</feature>
<reference evidence="3" key="1">
    <citation type="journal article" date="2019" name="Int. J. Syst. Evol. Microbiol.">
        <title>The Global Catalogue of Microorganisms (GCM) 10K type strain sequencing project: providing services to taxonomists for standard genome sequencing and annotation.</title>
        <authorList>
            <consortium name="The Broad Institute Genomics Platform"/>
            <consortium name="The Broad Institute Genome Sequencing Center for Infectious Disease"/>
            <person name="Wu L."/>
            <person name="Ma J."/>
        </authorList>
    </citation>
    <scope>NUCLEOTIDE SEQUENCE [LARGE SCALE GENOMIC DNA]</scope>
    <source>
        <strain evidence="3">CCUG 55995</strain>
    </source>
</reference>
<dbReference type="Pfam" id="PF12867">
    <property type="entry name" value="DinB_2"/>
    <property type="match status" value="1"/>
</dbReference>
<proteinExistence type="predicted"/>
<sequence length="161" mass="17214">MTELAAFLAEQYTLELAAFRAGLEAIPEPQFSAPAAGHSAAWHALHIAEWLRLAVLGDRSYGYGHLGWEDQAWAQALSTAPALREDAGRGAVLAALDAASAEVQTFLAGLSPDDLQGMSFSPSAPNGERPRLQALGLHLRHIAYHRGQLALLRRHLSGDSA</sequence>
<dbReference type="InterPro" id="IPR034660">
    <property type="entry name" value="DinB/YfiT-like"/>
</dbReference>
<dbReference type="EMBL" id="JBHSEI010000007">
    <property type="protein sequence ID" value="MFC4638681.1"/>
    <property type="molecule type" value="Genomic_DNA"/>
</dbReference>
<organism evidence="2 3">
    <name type="scientific">Deinococcus hohokamensis</name>
    <dbReference type="NCBI Taxonomy" id="309883"/>
    <lineage>
        <taxon>Bacteria</taxon>
        <taxon>Thermotogati</taxon>
        <taxon>Deinococcota</taxon>
        <taxon>Deinococci</taxon>
        <taxon>Deinococcales</taxon>
        <taxon>Deinococcaceae</taxon>
        <taxon>Deinococcus</taxon>
    </lineage>
</organism>
<comment type="caution">
    <text evidence="2">The sequence shown here is derived from an EMBL/GenBank/DDBJ whole genome shotgun (WGS) entry which is preliminary data.</text>
</comment>
<dbReference type="Proteomes" id="UP001595952">
    <property type="component" value="Unassembled WGS sequence"/>
</dbReference>
<protein>
    <submittedName>
        <fullName evidence="2">DinB family protein</fullName>
    </submittedName>
</protein>
<gene>
    <name evidence="2" type="ORF">ACFO0D_10045</name>
</gene>
<keyword evidence="3" id="KW-1185">Reference proteome</keyword>
<dbReference type="InterPro" id="IPR024775">
    <property type="entry name" value="DinB-like"/>
</dbReference>
<evidence type="ECO:0000313" key="3">
    <source>
        <dbReference type="Proteomes" id="UP001595952"/>
    </source>
</evidence>
<evidence type="ECO:0000259" key="1">
    <source>
        <dbReference type="Pfam" id="PF12867"/>
    </source>
</evidence>
<name>A0ABV9I8N3_9DEIO</name>
<accession>A0ABV9I8N3</accession>
<evidence type="ECO:0000313" key="2">
    <source>
        <dbReference type="EMBL" id="MFC4638681.1"/>
    </source>
</evidence>
<dbReference type="SUPFAM" id="SSF109854">
    <property type="entry name" value="DinB/YfiT-like putative metalloenzymes"/>
    <property type="match status" value="1"/>
</dbReference>
<dbReference type="RefSeq" id="WP_380061689.1">
    <property type="nucleotide sequence ID" value="NZ_JBHSEI010000007.1"/>
</dbReference>